<reference evidence="2" key="1">
    <citation type="journal article" date="2019" name="Int. J. Syst. Evol. Microbiol.">
        <title>The Global Catalogue of Microorganisms (GCM) 10K type strain sequencing project: providing services to taxonomists for standard genome sequencing and annotation.</title>
        <authorList>
            <consortium name="The Broad Institute Genomics Platform"/>
            <consortium name="The Broad Institute Genome Sequencing Center for Infectious Disease"/>
            <person name="Wu L."/>
            <person name="Ma J."/>
        </authorList>
    </citation>
    <scope>NUCLEOTIDE SEQUENCE [LARGE SCALE GENOMIC DNA]</scope>
    <source>
        <strain evidence="2">CGMCC 1.15277</strain>
    </source>
</reference>
<organism evidence="1 2">
    <name type="scientific">Luteococcus sanguinis</name>
    <dbReference type="NCBI Taxonomy" id="174038"/>
    <lineage>
        <taxon>Bacteria</taxon>
        <taxon>Bacillati</taxon>
        <taxon>Actinomycetota</taxon>
        <taxon>Actinomycetes</taxon>
        <taxon>Propionibacteriales</taxon>
        <taxon>Propionibacteriaceae</taxon>
        <taxon>Luteococcus</taxon>
    </lineage>
</organism>
<dbReference type="RefSeq" id="WP_343886888.1">
    <property type="nucleotide sequence ID" value="NZ_BAAAKI010000025.1"/>
</dbReference>
<protein>
    <submittedName>
        <fullName evidence="1">Uncharacterized protein</fullName>
    </submittedName>
</protein>
<sequence length="74" mass="8327">MSIEEPDAIPVPADPLERSRAVEQGRKLYPHIISIFEATGGRCDEQYEFEFTLDLVLDAIERLHASDGVGRLSR</sequence>
<keyword evidence="2" id="KW-1185">Reference proteome</keyword>
<evidence type="ECO:0000313" key="2">
    <source>
        <dbReference type="Proteomes" id="UP001596266"/>
    </source>
</evidence>
<evidence type="ECO:0000313" key="1">
    <source>
        <dbReference type="EMBL" id="MFC6397897.1"/>
    </source>
</evidence>
<dbReference type="EMBL" id="JBHSUA010000024">
    <property type="protein sequence ID" value="MFC6397897.1"/>
    <property type="molecule type" value="Genomic_DNA"/>
</dbReference>
<gene>
    <name evidence="1" type="ORF">ACFP57_13020</name>
</gene>
<accession>A0ABW1X3S5</accession>
<name>A0ABW1X3S5_9ACTN</name>
<proteinExistence type="predicted"/>
<dbReference type="Gene3D" id="1.10.357.10">
    <property type="entry name" value="Tetracycline Repressor, domain 2"/>
    <property type="match status" value="1"/>
</dbReference>
<comment type="caution">
    <text evidence="1">The sequence shown here is derived from an EMBL/GenBank/DDBJ whole genome shotgun (WGS) entry which is preliminary data.</text>
</comment>
<dbReference type="Proteomes" id="UP001596266">
    <property type="component" value="Unassembled WGS sequence"/>
</dbReference>